<comment type="caution">
    <text evidence="1">The sequence shown here is derived from an EMBL/GenBank/DDBJ whole genome shotgun (WGS) entry which is preliminary data.</text>
</comment>
<sequence length="160" mass="17598">MNEQQRAILEKLNAAYPGKIRLDAELPSDNEAAYQAFAANVVYLEENGLLEADKVEEHGAVHILYAKLTSAGRDFLNPTGGLGAQLKVQTIKLHPDTVSDLRELLGHMIDQSDRSEHDKSALKRGVEKAGEEALKTFVQRLVGYAIESAPDLQRLASTLF</sequence>
<keyword evidence="2" id="KW-1185">Reference proteome</keyword>
<dbReference type="Proteomes" id="UP001107961">
    <property type="component" value="Unassembled WGS sequence"/>
</dbReference>
<proteinExistence type="predicted"/>
<dbReference type="EMBL" id="JAJVKT010000022">
    <property type="protein sequence ID" value="MCE7510271.1"/>
    <property type="molecule type" value="Genomic_DNA"/>
</dbReference>
<accession>A0A9Q3ZFZ0</accession>
<name>A0A9Q3ZFZ0_9GAMM</name>
<evidence type="ECO:0000313" key="2">
    <source>
        <dbReference type="Proteomes" id="UP001107961"/>
    </source>
</evidence>
<gene>
    <name evidence="1" type="ORF">LZG35_16650</name>
</gene>
<evidence type="ECO:0000313" key="1">
    <source>
        <dbReference type="EMBL" id="MCE7510271.1"/>
    </source>
</evidence>
<protein>
    <submittedName>
        <fullName evidence="1">Uncharacterized protein</fullName>
    </submittedName>
</protein>
<reference evidence="1" key="1">
    <citation type="submission" date="2022-01" db="EMBL/GenBank/DDBJ databases">
        <authorList>
            <person name="Karlyshev A.V."/>
            <person name="Jaspars M."/>
        </authorList>
    </citation>
    <scope>NUCLEOTIDE SEQUENCE</scope>
    <source>
        <strain evidence="1">AGSA3-2</strain>
    </source>
</reference>
<dbReference type="AlphaFoldDB" id="A0A9Q3ZFZ0"/>
<organism evidence="1 2">
    <name type="scientific">Alloalcanivorax xenomutans</name>
    <dbReference type="NCBI Taxonomy" id="1094342"/>
    <lineage>
        <taxon>Bacteria</taxon>
        <taxon>Pseudomonadati</taxon>
        <taxon>Pseudomonadota</taxon>
        <taxon>Gammaproteobacteria</taxon>
        <taxon>Oceanospirillales</taxon>
        <taxon>Alcanivoracaceae</taxon>
        <taxon>Alloalcanivorax</taxon>
    </lineage>
</organism>
<dbReference type="RefSeq" id="WP_233926060.1">
    <property type="nucleotide sequence ID" value="NZ_JAJVKT010000022.1"/>
</dbReference>